<reference evidence="1" key="1">
    <citation type="submission" date="2007-11" db="EMBL/GenBank/DDBJ databases">
        <authorList>
            <person name="Fulton L."/>
            <person name="Clifton S."/>
            <person name="Fulton B."/>
            <person name="Xu J."/>
            <person name="Minx P."/>
            <person name="Pepin K.H."/>
            <person name="Johnson M."/>
            <person name="Thiruvilangam P."/>
            <person name="Bhonagiri V."/>
            <person name="Nash W.E."/>
            <person name="Mardis E.R."/>
            <person name="Wilson R.K."/>
        </authorList>
    </citation>
    <scope>NUCLEOTIDE SEQUENCE [LARGE SCALE GENOMIC DNA]</scope>
    <source>
        <strain evidence="1">DSM 17241</strain>
    </source>
</reference>
<proteinExistence type="predicted"/>
<name>B0PDU0_9FIRM</name>
<comment type="caution">
    <text evidence="1">The sequence shown here is derived from an EMBL/GenBank/DDBJ whole genome shotgun (WGS) entry which is preliminary data.</text>
</comment>
<evidence type="ECO:0000313" key="1">
    <source>
        <dbReference type="EMBL" id="EDS10129.1"/>
    </source>
</evidence>
<keyword evidence="2" id="KW-1185">Reference proteome</keyword>
<protein>
    <submittedName>
        <fullName evidence="1">Uncharacterized protein</fullName>
    </submittedName>
</protein>
<organism evidence="1 2">
    <name type="scientific">Anaerotruncus colihominis DSM 17241</name>
    <dbReference type="NCBI Taxonomy" id="445972"/>
    <lineage>
        <taxon>Bacteria</taxon>
        <taxon>Bacillati</taxon>
        <taxon>Bacillota</taxon>
        <taxon>Clostridia</taxon>
        <taxon>Eubacteriales</taxon>
        <taxon>Oscillospiraceae</taxon>
        <taxon>Anaerotruncus</taxon>
    </lineage>
</organism>
<dbReference type="HOGENOM" id="CLU_3094896_0_0_9"/>
<evidence type="ECO:0000313" key="2">
    <source>
        <dbReference type="Proteomes" id="UP000003803"/>
    </source>
</evidence>
<accession>B0PDU0</accession>
<dbReference type="EMBL" id="ABGD02000024">
    <property type="protein sequence ID" value="EDS10129.1"/>
    <property type="molecule type" value="Genomic_DNA"/>
</dbReference>
<dbReference type="AlphaFoldDB" id="B0PDU0"/>
<gene>
    <name evidence="1" type="ORF">ANACOL_02725</name>
</gene>
<sequence>MLSHSTQHDTAALPAGKPPASFIIQEQRKKYNICVWELLKNGLPYGMMPCI</sequence>
<reference evidence="1" key="2">
    <citation type="submission" date="2013-09" db="EMBL/GenBank/DDBJ databases">
        <title>Draft genome sequence of Anaerotruncus colihominis(DSM 17241).</title>
        <authorList>
            <person name="Sudarsanam P."/>
            <person name="Ley R."/>
            <person name="Guruge J."/>
            <person name="Turnbaugh P.J."/>
            <person name="Mahowald M."/>
            <person name="Liep D."/>
            <person name="Gordon J."/>
        </authorList>
    </citation>
    <scope>NUCLEOTIDE SEQUENCE</scope>
    <source>
        <strain evidence="1">DSM 17241</strain>
    </source>
</reference>
<dbReference type="Proteomes" id="UP000003803">
    <property type="component" value="Unassembled WGS sequence"/>
</dbReference>